<comment type="caution">
    <text evidence="1">The sequence shown here is derived from an EMBL/GenBank/DDBJ whole genome shotgun (WGS) entry which is preliminary data.</text>
</comment>
<evidence type="ECO:0000313" key="1">
    <source>
        <dbReference type="EMBL" id="KAF8485132.1"/>
    </source>
</evidence>
<evidence type="ECO:0000313" key="2">
    <source>
        <dbReference type="Proteomes" id="UP000759537"/>
    </source>
</evidence>
<organism evidence="1 2">
    <name type="scientific">Russula ochroleuca</name>
    <dbReference type="NCBI Taxonomy" id="152965"/>
    <lineage>
        <taxon>Eukaryota</taxon>
        <taxon>Fungi</taxon>
        <taxon>Dikarya</taxon>
        <taxon>Basidiomycota</taxon>
        <taxon>Agaricomycotina</taxon>
        <taxon>Agaricomycetes</taxon>
        <taxon>Russulales</taxon>
        <taxon>Russulaceae</taxon>
        <taxon>Russula</taxon>
    </lineage>
</organism>
<dbReference type="EMBL" id="WHVB01000003">
    <property type="protein sequence ID" value="KAF8485132.1"/>
    <property type="molecule type" value="Genomic_DNA"/>
</dbReference>
<dbReference type="Proteomes" id="UP000759537">
    <property type="component" value="Unassembled WGS sequence"/>
</dbReference>
<proteinExistence type="predicted"/>
<sequence length="213" mass="24449">MFNYPEAVPLFFDQQYNGDRIEVILQYVRLAKPGERPRIKVDFKISSHRRIAAVRLRITAHDNVVTDVQPRSLRPEPKWEIVTTKAHEKNHQRKLARGVQQMVSLMLKRGGREPDSNSTTESTRSSTATIIGKRMGTFTDNDTAEWNLDEAKTSHGGDGIIGYDEGDGLTFSLLEMPHRFSYDSWVTFVDSDGVERTHHKNSSGFWGKYKFQY</sequence>
<protein>
    <submittedName>
        <fullName evidence="1">Uncharacterized protein</fullName>
    </submittedName>
</protein>
<keyword evidence="2" id="KW-1185">Reference proteome</keyword>
<reference evidence="1" key="1">
    <citation type="submission" date="2019-10" db="EMBL/GenBank/DDBJ databases">
        <authorList>
            <consortium name="DOE Joint Genome Institute"/>
            <person name="Kuo A."/>
            <person name="Miyauchi S."/>
            <person name="Kiss E."/>
            <person name="Drula E."/>
            <person name="Kohler A."/>
            <person name="Sanchez-Garcia M."/>
            <person name="Andreopoulos B."/>
            <person name="Barry K.W."/>
            <person name="Bonito G."/>
            <person name="Buee M."/>
            <person name="Carver A."/>
            <person name="Chen C."/>
            <person name="Cichocki N."/>
            <person name="Clum A."/>
            <person name="Culley D."/>
            <person name="Crous P.W."/>
            <person name="Fauchery L."/>
            <person name="Girlanda M."/>
            <person name="Hayes R."/>
            <person name="Keri Z."/>
            <person name="LaButti K."/>
            <person name="Lipzen A."/>
            <person name="Lombard V."/>
            <person name="Magnuson J."/>
            <person name="Maillard F."/>
            <person name="Morin E."/>
            <person name="Murat C."/>
            <person name="Nolan M."/>
            <person name="Ohm R."/>
            <person name="Pangilinan J."/>
            <person name="Pereira M."/>
            <person name="Perotto S."/>
            <person name="Peter M."/>
            <person name="Riley R."/>
            <person name="Sitrit Y."/>
            <person name="Stielow B."/>
            <person name="Szollosi G."/>
            <person name="Zifcakova L."/>
            <person name="Stursova M."/>
            <person name="Spatafora J.W."/>
            <person name="Tedersoo L."/>
            <person name="Vaario L.-M."/>
            <person name="Yamada A."/>
            <person name="Yan M."/>
            <person name="Wang P."/>
            <person name="Xu J."/>
            <person name="Bruns T."/>
            <person name="Baldrian P."/>
            <person name="Vilgalys R."/>
            <person name="Henrissat B."/>
            <person name="Grigoriev I.V."/>
            <person name="Hibbett D."/>
            <person name="Nagy L.G."/>
            <person name="Martin F.M."/>
        </authorList>
    </citation>
    <scope>NUCLEOTIDE SEQUENCE</scope>
    <source>
        <strain evidence="1">Prilba</strain>
    </source>
</reference>
<name>A0A9P5TD47_9AGAM</name>
<accession>A0A9P5TD47</accession>
<gene>
    <name evidence="1" type="ORF">DFH94DRAFT_264683</name>
</gene>
<dbReference type="AlphaFoldDB" id="A0A9P5TD47"/>
<reference evidence="1" key="2">
    <citation type="journal article" date="2020" name="Nat. Commun.">
        <title>Large-scale genome sequencing of mycorrhizal fungi provides insights into the early evolution of symbiotic traits.</title>
        <authorList>
            <person name="Miyauchi S."/>
            <person name="Kiss E."/>
            <person name="Kuo A."/>
            <person name="Drula E."/>
            <person name="Kohler A."/>
            <person name="Sanchez-Garcia M."/>
            <person name="Morin E."/>
            <person name="Andreopoulos B."/>
            <person name="Barry K.W."/>
            <person name="Bonito G."/>
            <person name="Buee M."/>
            <person name="Carver A."/>
            <person name="Chen C."/>
            <person name="Cichocki N."/>
            <person name="Clum A."/>
            <person name="Culley D."/>
            <person name="Crous P.W."/>
            <person name="Fauchery L."/>
            <person name="Girlanda M."/>
            <person name="Hayes R.D."/>
            <person name="Keri Z."/>
            <person name="LaButti K."/>
            <person name="Lipzen A."/>
            <person name="Lombard V."/>
            <person name="Magnuson J."/>
            <person name="Maillard F."/>
            <person name="Murat C."/>
            <person name="Nolan M."/>
            <person name="Ohm R.A."/>
            <person name="Pangilinan J."/>
            <person name="Pereira M.F."/>
            <person name="Perotto S."/>
            <person name="Peter M."/>
            <person name="Pfister S."/>
            <person name="Riley R."/>
            <person name="Sitrit Y."/>
            <person name="Stielow J.B."/>
            <person name="Szollosi G."/>
            <person name="Zifcakova L."/>
            <person name="Stursova M."/>
            <person name="Spatafora J.W."/>
            <person name="Tedersoo L."/>
            <person name="Vaario L.M."/>
            <person name="Yamada A."/>
            <person name="Yan M."/>
            <person name="Wang P."/>
            <person name="Xu J."/>
            <person name="Bruns T."/>
            <person name="Baldrian P."/>
            <person name="Vilgalys R."/>
            <person name="Dunand C."/>
            <person name="Henrissat B."/>
            <person name="Grigoriev I.V."/>
            <person name="Hibbett D."/>
            <person name="Nagy L.G."/>
            <person name="Martin F.M."/>
        </authorList>
    </citation>
    <scope>NUCLEOTIDE SEQUENCE</scope>
    <source>
        <strain evidence="1">Prilba</strain>
    </source>
</reference>